<dbReference type="AlphaFoldDB" id="A0A9D3RQA6"/>
<organism evidence="1 2">
    <name type="scientific">Anguilla anguilla</name>
    <name type="common">European freshwater eel</name>
    <name type="synonym">Muraena anguilla</name>
    <dbReference type="NCBI Taxonomy" id="7936"/>
    <lineage>
        <taxon>Eukaryota</taxon>
        <taxon>Metazoa</taxon>
        <taxon>Chordata</taxon>
        <taxon>Craniata</taxon>
        <taxon>Vertebrata</taxon>
        <taxon>Euteleostomi</taxon>
        <taxon>Actinopterygii</taxon>
        <taxon>Neopterygii</taxon>
        <taxon>Teleostei</taxon>
        <taxon>Anguilliformes</taxon>
        <taxon>Anguillidae</taxon>
        <taxon>Anguilla</taxon>
    </lineage>
</organism>
<keyword evidence="2" id="KW-1185">Reference proteome</keyword>
<evidence type="ECO:0000313" key="1">
    <source>
        <dbReference type="EMBL" id="KAG5838933.1"/>
    </source>
</evidence>
<reference evidence="1" key="1">
    <citation type="submission" date="2021-01" db="EMBL/GenBank/DDBJ databases">
        <title>A chromosome-scale assembly of European eel, Anguilla anguilla.</title>
        <authorList>
            <person name="Henkel C."/>
            <person name="Jong-Raadsen S.A."/>
            <person name="Dufour S."/>
            <person name="Weltzien F.-A."/>
            <person name="Palstra A.P."/>
            <person name="Pelster B."/>
            <person name="Spaink H.P."/>
            <person name="Van Den Thillart G.E."/>
            <person name="Jansen H."/>
            <person name="Zahm M."/>
            <person name="Klopp C."/>
            <person name="Cedric C."/>
            <person name="Louis A."/>
            <person name="Berthelot C."/>
            <person name="Parey E."/>
            <person name="Roest Crollius H."/>
            <person name="Montfort J."/>
            <person name="Robinson-Rechavi M."/>
            <person name="Bucao C."/>
            <person name="Bouchez O."/>
            <person name="Gislard M."/>
            <person name="Lluch J."/>
            <person name="Milhes M."/>
            <person name="Lampietro C."/>
            <person name="Lopez Roques C."/>
            <person name="Donnadieu C."/>
            <person name="Braasch I."/>
            <person name="Desvignes T."/>
            <person name="Postlethwait J."/>
            <person name="Bobe J."/>
            <person name="Guiguen Y."/>
            <person name="Dirks R."/>
        </authorList>
    </citation>
    <scope>NUCLEOTIDE SEQUENCE</scope>
    <source>
        <strain evidence="1">Tag_6206</strain>
        <tissue evidence="1">Liver</tissue>
    </source>
</reference>
<dbReference type="EMBL" id="JAFIRN010000012">
    <property type="protein sequence ID" value="KAG5838933.1"/>
    <property type="molecule type" value="Genomic_DNA"/>
</dbReference>
<gene>
    <name evidence="1" type="ORF">ANANG_G00228980</name>
</gene>
<proteinExistence type="predicted"/>
<accession>A0A9D3RQA6</accession>
<evidence type="ECO:0000313" key="2">
    <source>
        <dbReference type="Proteomes" id="UP001044222"/>
    </source>
</evidence>
<sequence length="92" mass="10681">KGEQYPLTILSFEQTACSQVAWEKLGFFKKYLMVNPFLNLISTVSVYPSLLHSLTKCTVFPVEGNCIYHMCPIVHFLYYLAHRRKPARIHTT</sequence>
<protein>
    <submittedName>
        <fullName evidence="1">Uncharacterized protein</fullName>
    </submittedName>
</protein>
<feature type="non-terminal residue" evidence="1">
    <location>
        <position position="92"/>
    </location>
</feature>
<dbReference type="Proteomes" id="UP001044222">
    <property type="component" value="Chromosome 12"/>
</dbReference>
<name>A0A9D3RQA6_ANGAN</name>
<comment type="caution">
    <text evidence="1">The sequence shown here is derived from an EMBL/GenBank/DDBJ whole genome shotgun (WGS) entry which is preliminary data.</text>
</comment>